<name>A0A0P9IN18_PSESX</name>
<gene>
    <name evidence="10" type="ORF">ALO91_101449</name>
</gene>
<comment type="caution">
    <text evidence="10">The sequence shown here is derived from an EMBL/GenBank/DDBJ whole genome shotgun (WGS) entry which is preliminary data.</text>
</comment>
<accession>A0A0P9IN18</accession>
<keyword evidence="5 8" id="KW-0812">Transmembrane</keyword>
<evidence type="ECO:0000313" key="10">
    <source>
        <dbReference type="EMBL" id="KPW10917.1"/>
    </source>
</evidence>
<dbReference type="InterPro" id="IPR002781">
    <property type="entry name" value="TM_pro_TauE-like"/>
</dbReference>
<keyword evidence="6 8" id="KW-1133">Transmembrane helix</keyword>
<evidence type="ECO:0000256" key="2">
    <source>
        <dbReference type="ARBA" id="ARBA00009142"/>
    </source>
</evidence>
<evidence type="ECO:0000256" key="3">
    <source>
        <dbReference type="ARBA" id="ARBA00022448"/>
    </source>
</evidence>
<protein>
    <recommendedName>
        <fullName evidence="8">Probable membrane transporter protein</fullName>
    </recommendedName>
</protein>
<dbReference type="PANTHER" id="PTHR30269">
    <property type="entry name" value="TRANSMEMBRANE PROTEIN YFCA"/>
    <property type="match status" value="1"/>
</dbReference>
<proteinExistence type="inferred from homology"/>
<evidence type="ECO:0000256" key="4">
    <source>
        <dbReference type="ARBA" id="ARBA00022475"/>
    </source>
</evidence>
<feature type="transmembrane region" description="Helical" evidence="8">
    <location>
        <begin position="159"/>
        <end position="183"/>
    </location>
</feature>
<keyword evidence="3" id="KW-0813">Transport</keyword>
<evidence type="ECO:0000256" key="9">
    <source>
        <dbReference type="SAM" id="MobiDB-lite"/>
    </source>
</evidence>
<dbReference type="GO" id="GO:0005886">
    <property type="term" value="C:plasma membrane"/>
    <property type="evidence" value="ECO:0007669"/>
    <property type="project" value="UniProtKB-SubCell"/>
</dbReference>
<evidence type="ECO:0000256" key="7">
    <source>
        <dbReference type="ARBA" id="ARBA00023136"/>
    </source>
</evidence>
<dbReference type="EMBL" id="LJPM01000539">
    <property type="protein sequence ID" value="KPW10917.1"/>
    <property type="molecule type" value="Genomic_DNA"/>
</dbReference>
<reference evidence="10 11" key="1">
    <citation type="submission" date="2015-09" db="EMBL/GenBank/DDBJ databases">
        <title>Genome announcement of multiple Pseudomonas syringae strains.</title>
        <authorList>
            <person name="Thakur S."/>
            <person name="Wang P.W."/>
            <person name="Gong Y."/>
            <person name="Weir B.S."/>
            <person name="Guttman D.S."/>
        </authorList>
    </citation>
    <scope>NUCLEOTIDE SEQUENCE [LARGE SCALE GENOMIC DNA]</scope>
    <source>
        <strain evidence="10 11">ICMP2802</strain>
    </source>
</reference>
<feature type="region of interest" description="Disordered" evidence="9">
    <location>
        <begin position="53"/>
        <end position="120"/>
    </location>
</feature>
<comment type="subcellular location">
    <subcellularLocation>
        <location evidence="1 8">Cell membrane</location>
        <topology evidence="1 8">Multi-pass membrane protein</topology>
    </subcellularLocation>
</comment>
<keyword evidence="4 8" id="KW-1003">Cell membrane</keyword>
<keyword evidence="7 8" id="KW-0472">Membrane</keyword>
<sequence length="413" mass="44310">MAQTRLQKPPEFRDQRHQRHVGVRSGAAQRAAPLPHRRSRTRWFSATAGRPRTTGLRRILPGSRPPAGLQRAQGARSTSAHPGRLWSAQPWPGLRGSVANRTPGDGHSRGRSRAALGRAHRHLTSCKRCTKGRMRHVRAVILPLYRPRHKPSATMPFELSVDLTTLAILAVVAFIAGFIDAIAGGGGLLTTPALMTAGLPPHLVLGTNKLSSTFGSATASFTFYRRKLFDPRQWLHAVVGTAVGAALGAVIAHYLPAEWLNQMLPVIVFGCGLYLLFGGTPKAPLDSNAPIRKKWQLPQGLGLGFYDGVAGPGTGAFWTVSTLLLYPVDLVKASGVARSMNFVSNAVALSVFIFSGQVDYIIGLSMGLAVMLGAYFGAGTAIKGGAKFIRPVFITVVLGLTVRLAWQHWFGGA</sequence>
<evidence type="ECO:0000256" key="8">
    <source>
        <dbReference type="RuleBase" id="RU363041"/>
    </source>
</evidence>
<dbReference type="Proteomes" id="UP000050297">
    <property type="component" value="Unassembled WGS sequence"/>
</dbReference>
<feature type="transmembrane region" description="Helical" evidence="8">
    <location>
        <begin position="262"/>
        <end position="280"/>
    </location>
</feature>
<evidence type="ECO:0000313" key="11">
    <source>
        <dbReference type="Proteomes" id="UP000050297"/>
    </source>
</evidence>
<feature type="transmembrane region" description="Helical" evidence="8">
    <location>
        <begin position="301"/>
        <end position="326"/>
    </location>
</feature>
<dbReference type="Pfam" id="PF01925">
    <property type="entry name" value="TauE"/>
    <property type="match status" value="1"/>
</dbReference>
<evidence type="ECO:0000256" key="1">
    <source>
        <dbReference type="ARBA" id="ARBA00004651"/>
    </source>
</evidence>
<comment type="similarity">
    <text evidence="2 8">Belongs to the 4-toluene sulfonate uptake permease (TSUP) (TC 2.A.102) family.</text>
</comment>
<feature type="region of interest" description="Disordered" evidence="9">
    <location>
        <begin position="1"/>
        <end position="39"/>
    </location>
</feature>
<feature type="transmembrane region" description="Helical" evidence="8">
    <location>
        <begin position="388"/>
        <end position="406"/>
    </location>
</feature>
<feature type="transmembrane region" description="Helical" evidence="8">
    <location>
        <begin position="346"/>
        <end position="376"/>
    </location>
</feature>
<evidence type="ECO:0000256" key="6">
    <source>
        <dbReference type="ARBA" id="ARBA00022989"/>
    </source>
</evidence>
<dbReference type="PANTHER" id="PTHR30269:SF25">
    <property type="entry name" value="MEMBRANE TRANSPORTER PROTEIN-RELATED"/>
    <property type="match status" value="1"/>
</dbReference>
<dbReference type="InterPro" id="IPR052017">
    <property type="entry name" value="TSUP"/>
</dbReference>
<evidence type="ECO:0000256" key="5">
    <source>
        <dbReference type="ARBA" id="ARBA00022692"/>
    </source>
</evidence>
<organism evidence="10 11">
    <name type="scientific">Pseudomonas syringae pv. aceris</name>
    <dbReference type="NCBI Taxonomy" id="199198"/>
    <lineage>
        <taxon>Bacteria</taxon>
        <taxon>Pseudomonadati</taxon>
        <taxon>Pseudomonadota</taxon>
        <taxon>Gammaproteobacteria</taxon>
        <taxon>Pseudomonadales</taxon>
        <taxon>Pseudomonadaceae</taxon>
        <taxon>Pseudomonas</taxon>
        <taxon>Pseudomonas syringae</taxon>
    </lineage>
</organism>
<feature type="transmembrane region" description="Helical" evidence="8">
    <location>
        <begin position="235"/>
        <end position="256"/>
    </location>
</feature>
<dbReference type="PATRIC" id="fig|199198.5.peg.252"/>
<dbReference type="AlphaFoldDB" id="A0A0P9IN18"/>